<dbReference type="InterPro" id="IPR025263">
    <property type="entry name" value="YhdP_central"/>
</dbReference>
<name>A0A5Q2QGM7_9GAMM</name>
<organism evidence="3 4">
    <name type="scientific">Litorivicinus lipolyticus</name>
    <dbReference type="NCBI Taxonomy" id="418701"/>
    <lineage>
        <taxon>Bacteria</taxon>
        <taxon>Pseudomonadati</taxon>
        <taxon>Pseudomonadota</taxon>
        <taxon>Gammaproteobacteria</taxon>
        <taxon>Oceanospirillales</taxon>
        <taxon>Litorivicinaceae</taxon>
        <taxon>Litorivicinus</taxon>
    </lineage>
</organism>
<dbReference type="InterPro" id="IPR011836">
    <property type="entry name" value="YhdP"/>
</dbReference>
<dbReference type="EMBL" id="CP045871">
    <property type="protein sequence ID" value="QGG80990.1"/>
    <property type="molecule type" value="Genomic_DNA"/>
</dbReference>
<reference evidence="3 4" key="1">
    <citation type="submission" date="2019-11" db="EMBL/GenBank/DDBJ databases">
        <authorList>
            <person name="Khan S.A."/>
            <person name="Jeon C.O."/>
            <person name="Chun B.H."/>
        </authorList>
    </citation>
    <scope>NUCLEOTIDE SEQUENCE [LARGE SCALE GENOMIC DNA]</scope>
    <source>
        <strain evidence="3 4">IMCC 1097</strain>
    </source>
</reference>
<dbReference type="Proteomes" id="UP000388235">
    <property type="component" value="Chromosome"/>
</dbReference>
<evidence type="ECO:0000313" key="3">
    <source>
        <dbReference type="EMBL" id="QGG80990.1"/>
    </source>
</evidence>
<dbReference type="KEGG" id="llp:GH975_10590"/>
<dbReference type="PANTHER" id="PTHR38690:SF1">
    <property type="entry name" value="PROTEASE"/>
    <property type="match status" value="1"/>
</dbReference>
<dbReference type="AlphaFoldDB" id="A0A5Q2QGM7"/>
<feature type="domain" description="YhdP central" evidence="2">
    <location>
        <begin position="5"/>
        <end position="1119"/>
    </location>
</feature>
<proteinExistence type="predicted"/>
<keyword evidence="1" id="KW-1133">Transmembrane helix</keyword>
<keyword evidence="1" id="KW-0812">Transmembrane</keyword>
<sequence length="1126" mass="118957">MAVRAFLAWLGALVLLVFALVTLALRLGSSVFPDLTDALLRDIHARAGVLVQASDIHLTWRGGQVALAASDIQADRDGFSVRARNIELQLDLGASLNAGALRFAQTQFEGLVLQLPDASGEVKVDPKALLGQLLVPLAMADQVQLLDAQISGQNFALTGLNGRLSRTPQGASIRVVGQAVTGQVGASFSANLLATDQQLTGFVKHKARASVDGLSGQHAVAGEGEAWIEWAPTRQDLQWRGTAQIDDLAVSGALHWQALDDLPWRIQARDVLIDEVAVPALAAEQTAQGWRLSSGAFDVANWPTSASALLPPSLAERLDAIAPTATVESVQAELGTEGVRVAATLKNGHAHPLNNIPGGAFERARIWLHNGLGMAEVDAISEFQSLAAFDDAVAFDGGAGRVAWRRNGPRDWSLASDTLSLRSSSLNLDGRFRLDLSPAGPELGLLLNFDSQGAPAQGRVPLRYLGDAGVRFWQDAQPQAVAGPSLLWLFLSPDYPNQLTLEIPVERAQLTPVAGWPAVTDATGTVRINDADIRIDVAEAAFGQARGDARIRRRDRNWQVQANARMDGADLPTFIARTPLDLAAVGDAIAVRGPIQGALDLTTGAQISGHLDLATSAARVEVRALDLIAEQVAGTLNIDLARGLQPSTFKAMLFERAAHIELSAPPGLPMQLDATAAVPLSWASRRFVPGLVGAVKGRANTRVSWNPKSWSLSAAVAGGQLNLPEPIAGRAGTLYVEGAGQQWQSLSFADRINLVQQDGRIEGSAQALNALAWAGLMAGTGDQSPALGLDVRQLQLGGISLGAARIDADARRVTLAGPHVDAAVEFGPVLKLTAGAIKGRMLNPDTPGQVFSAPAAMPDIDIAVKTLEVGDNRLYNLATQVRSTDQDVLFNGLSFTLGGALMQGSARWSKGQPASSADLRIETQNLGELMADRGWGELLETRSALLDVTLDWPGVPWSPNMGQATGVVSLDTTDGRFLDSPGAADALRLLGVLNIASLTRRLRLDFSDLLKPGLAFDRISGQARLRDGQLDFVEPLSIDGPSASLQLTGTSNLATDALDHRLRVQVPLSAQLPAAALLAGFPAIAAGIVLLVDQVAGDSLKRIGETNYTLTGTFDAPVINAIRVEQ</sequence>
<dbReference type="RefSeq" id="WP_153714493.1">
    <property type="nucleotide sequence ID" value="NZ_CP045871.1"/>
</dbReference>
<evidence type="ECO:0000313" key="4">
    <source>
        <dbReference type="Proteomes" id="UP000388235"/>
    </source>
</evidence>
<accession>A0A5Q2QGM7</accession>
<gene>
    <name evidence="3" type="ORF">GH975_10590</name>
</gene>
<keyword evidence="4" id="KW-1185">Reference proteome</keyword>
<dbReference type="Pfam" id="PF13116">
    <property type="entry name" value="YhdP"/>
    <property type="match status" value="1"/>
</dbReference>
<keyword evidence="1" id="KW-0472">Membrane</keyword>
<feature type="transmembrane region" description="Helical" evidence="1">
    <location>
        <begin position="1072"/>
        <end position="1092"/>
    </location>
</feature>
<dbReference type="OrthoDB" id="9762238at2"/>
<evidence type="ECO:0000259" key="2">
    <source>
        <dbReference type="Pfam" id="PF13116"/>
    </source>
</evidence>
<protein>
    <recommendedName>
        <fullName evidence="2">YhdP central domain-containing protein</fullName>
    </recommendedName>
</protein>
<dbReference type="PANTHER" id="PTHR38690">
    <property type="entry name" value="PROTEASE-RELATED"/>
    <property type="match status" value="1"/>
</dbReference>
<evidence type="ECO:0000256" key="1">
    <source>
        <dbReference type="SAM" id="Phobius"/>
    </source>
</evidence>